<name>A0A482TM73_9EURY</name>
<reference evidence="2 3" key="1">
    <citation type="submission" date="2018-12" db="EMBL/GenBank/DDBJ databases">
        <title>Genome analysis provides insights into bioremediation potentialities of Halogeometricum borinquense strain N11.</title>
        <authorList>
            <person name="Najjari A."/>
            <person name="Youssef N."/>
            <person name="Fhoula I."/>
            <person name="Ben Dhia O."/>
            <person name="Mahjoubi M."/>
            <person name="Ouzari H.I."/>
            <person name="Cherif A."/>
        </authorList>
    </citation>
    <scope>NUCLEOTIDE SEQUENCE [LARGE SCALE GENOMIC DNA]</scope>
    <source>
        <strain evidence="2 3">N11</strain>
    </source>
</reference>
<sequence>MQENRQIESTVDIIESMKYRRSFIATLSLSAFAGCLSSNDDNGGTPTDTGGTPTDVTETATDPVDESGRKRVFRCISAIHIEKFQVVEGGTSS</sequence>
<feature type="region of interest" description="Disordered" evidence="1">
    <location>
        <begin position="38"/>
        <end position="65"/>
    </location>
</feature>
<comment type="caution">
    <text evidence="2">The sequence shown here is derived from an EMBL/GenBank/DDBJ whole genome shotgun (WGS) entry which is preliminary data.</text>
</comment>
<evidence type="ECO:0000313" key="3">
    <source>
        <dbReference type="Proteomes" id="UP000294028"/>
    </source>
</evidence>
<dbReference type="PROSITE" id="PS51257">
    <property type="entry name" value="PROKAR_LIPOPROTEIN"/>
    <property type="match status" value="1"/>
</dbReference>
<accession>A0A482TM73</accession>
<protein>
    <submittedName>
        <fullName evidence="2">Uncharacterized protein</fullName>
    </submittedName>
</protein>
<evidence type="ECO:0000256" key="1">
    <source>
        <dbReference type="SAM" id="MobiDB-lite"/>
    </source>
</evidence>
<feature type="compositionally biased region" description="Low complexity" evidence="1">
    <location>
        <begin position="39"/>
        <end position="62"/>
    </location>
</feature>
<proteinExistence type="predicted"/>
<dbReference type="Proteomes" id="UP000294028">
    <property type="component" value="Unassembled WGS sequence"/>
</dbReference>
<dbReference type="EMBL" id="RZHH01000002">
    <property type="protein sequence ID" value="RYJ14301.1"/>
    <property type="molecule type" value="Genomic_DNA"/>
</dbReference>
<organism evidence="2 3">
    <name type="scientific">Halogeometricum borinquense</name>
    <dbReference type="NCBI Taxonomy" id="60847"/>
    <lineage>
        <taxon>Archaea</taxon>
        <taxon>Methanobacteriati</taxon>
        <taxon>Methanobacteriota</taxon>
        <taxon>Stenosarchaea group</taxon>
        <taxon>Halobacteria</taxon>
        <taxon>Halobacteriales</taxon>
        <taxon>Haloferacaceae</taxon>
        <taxon>Halogeometricum</taxon>
    </lineage>
</organism>
<gene>
    <name evidence="2" type="ORF">ELS19_10245</name>
</gene>
<dbReference type="AlphaFoldDB" id="A0A482TM73"/>
<evidence type="ECO:0000313" key="2">
    <source>
        <dbReference type="EMBL" id="RYJ14301.1"/>
    </source>
</evidence>